<keyword evidence="3" id="KW-1185">Reference proteome</keyword>
<reference evidence="2" key="1">
    <citation type="journal article" date="2022" name="Int. J. Mol. Sci.">
        <title>Draft Genome of Tanacetum Coccineum: Genomic Comparison of Closely Related Tanacetum-Family Plants.</title>
        <authorList>
            <person name="Yamashiro T."/>
            <person name="Shiraishi A."/>
            <person name="Nakayama K."/>
            <person name="Satake H."/>
        </authorList>
    </citation>
    <scope>NUCLEOTIDE SEQUENCE</scope>
</reference>
<evidence type="ECO:0000313" key="3">
    <source>
        <dbReference type="Proteomes" id="UP001151760"/>
    </source>
</evidence>
<comment type="caution">
    <text evidence="2">The sequence shown here is derived from an EMBL/GenBank/DDBJ whole genome shotgun (WGS) entry which is preliminary data.</text>
</comment>
<dbReference type="EMBL" id="BQNB010018101">
    <property type="protein sequence ID" value="GJT70696.1"/>
    <property type="molecule type" value="Genomic_DNA"/>
</dbReference>
<feature type="region of interest" description="Disordered" evidence="1">
    <location>
        <begin position="226"/>
        <end position="317"/>
    </location>
</feature>
<accession>A0ABQ5G4Y9</accession>
<evidence type="ECO:0000256" key="1">
    <source>
        <dbReference type="SAM" id="MobiDB-lite"/>
    </source>
</evidence>
<evidence type="ECO:0000313" key="2">
    <source>
        <dbReference type="EMBL" id="GJT70696.1"/>
    </source>
</evidence>
<dbReference type="Proteomes" id="UP001151760">
    <property type="component" value="Unassembled WGS sequence"/>
</dbReference>
<gene>
    <name evidence="2" type="ORF">Tco_1029982</name>
</gene>
<reference evidence="2" key="2">
    <citation type="submission" date="2022-01" db="EMBL/GenBank/DDBJ databases">
        <authorList>
            <person name="Yamashiro T."/>
            <person name="Shiraishi A."/>
            <person name="Satake H."/>
            <person name="Nakayama K."/>
        </authorList>
    </citation>
    <scope>NUCLEOTIDE SEQUENCE</scope>
</reference>
<feature type="compositionally biased region" description="Polar residues" evidence="1">
    <location>
        <begin position="236"/>
        <end position="248"/>
    </location>
</feature>
<feature type="compositionally biased region" description="Basic residues" evidence="1">
    <location>
        <begin position="156"/>
        <end position="173"/>
    </location>
</feature>
<protein>
    <submittedName>
        <fullName evidence="2">Uncharacterized protein</fullName>
    </submittedName>
</protein>
<feature type="region of interest" description="Disordered" evidence="1">
    <location>
        <begin position="123"/>
        <end position="207"/>
    </location>
</feature>
<proteinExistence type="predicted"/>
<feature type="compositionally biased region" description="Polar residues" evidence="1">
    <location>
        <begin position="194"/>
        <end position="204"/>
    </location>
</feature>
<feature type="compositionally biased region" description="Polar residues" evidence="1">
    <location>
        <begin position="274"/>
        <end position="300"/>
    </location>
</feature>
<name>A0ABQ5G4Y9_9ASTR</name>
<feature type="compositionally biased region" description="Basic and acidic residues" evidence="1">
    <location>
        <begin position="174"/>
        <end position="184"/>
    </location>
</feature>
<feature type="compositionally biased region" description="Basic and acidic residues" evidence="1">
    <location>
        <begin position="136"/>
        <end position="155"/>
    </location>
</feature>
<sequence>MVLVPHLMVEQQVRWFSWVDLLQGLHLIQLACRGLLLEVFRHNGYDVLDKKVRYAVSNGSGYAVSVGRAIPDAMAWRHQDYDINDPLSDDDYSLLDVMTLAERVVDLRLQGDAIPARNQIVQHTTPPLPVNQPITDKTDNQREVKIEDPKVLAAKEKKKLQVARAATKKKENKKRIDDDGEGSKPKPKKRGIQTAKTCHTSGSGSVLAPTPLRAVLHLVNTLEIHSESEREDDEGNTNTAPTSPTCSAEESVYNYVDIDGGNDKEDSPRIKPFVNQSGQPFNVNNEQVFLSESQRLSLPSNHDDGFGSARLSEPRDI</sequence>
<organism evidence="2 3">
    <name type="scientific">Tanacetum coccineum</name>
    <dbReference type="NCBI Taxonomy" id="301880"/>
    <lineage>
        <taxon>Eukaryota</taxon>
        <taxon>Viridiplantae</taxon>
        <taxon>Streptophyta</taxon>
        <taxon>Embryophyta</taxon>
        <taxon>Tracheophyta</taxon>
        <taxon>Spermatophyta</taxon>
        <taxon>Magnoliopsida</taxon>
        <taxon>eudicotyledons</taxon>
        <taxon>Gunneridae</taxon>
        <taxon>Pentapetalae</taxon>
        <taxon>asterids</taxon>
        <taxon>campanulids</taxon>
        <taxon>Asterales</taxon>
        <taxon>Asteraceae</taxon>
        <taxon>Asteroideae</taxon>
        <taxon>Anthemideae</taxon>
        <taxon>Anthemidinae</taxon>
        <taxon>Tanacetum</taxon>
    </lineage>
</organism>